<evidence type="ECO:0000256" key="1">
    <source>
        <dbReference type="ARBA" id="ARBA00009023"/>
    </source>
</evidence>
<reference evidence="5" key="1">
    <citation type="submission" date="2016-05" db="EMBL/GenBank/DDBJ databases">
        <authorList>
            <person name="Baek K."/>
            <person name="Yang S.-J."/>
        </authorList>
    </citation>
    <scope>NUCLEOTIDE SEQUENCE [LARGE SCALE GENOMIC DNA]</scope>
    <source>
        <strain evidence="5">ST58-10</strain>
    </source>
</reference>
<dbReference type="Proteomes" id="UP000078070">
    <property type="component" value="Chromosome"/>
</dbReference>
<keyword evidence="2" id="KW-0813">Transport</keyword>
<dbReference type="AlphaFoldDB" id="A0A1A9EYN0"/>
<dbReference type="PANTHER" id="PTHR33376:SF7">
    <property type="entry name" value="C4-DICARBOXYLATE-BINDING PROTEIN DCTB"/>
    <property type="match status" value="1"/>
</dbReference>
<dbReference type="InterPro" id="IPR038404">
    <property type="entry name" value="TRAP_DctP_sf"/>
</dbReference>
<evidence type="ECO:0000313" key="5">
    <source>
        <dbReference type="Proteomes" id="UP000078070"/>
    </source>
</evidence>
<dbReference type="CDD" id="cd13603">
    <property type="entry name" value="PBP2_TRAP_Siap_TeaA_like"/>
    <property type="match status" value="1"/>
</dbReference>
<dbReference type="GO" id="GO:0055085">
    <property type="term" value="P:transmembrane transport"/>
    <property type="evidence" value="ECO:0007669"/>
    <property type="project" value="InterPro"/>
</dbReference>
<proteinExistence type="inferred from homology"/>
<evidence type="ECO:0000256" key="3">
    <source>
        <dbReference type="ARBA" id="ARBA00022729"/>
    </source>
</evidence>
<dbReference type="KEGG" id="mars:A8C75_09835"/>
<dbReference type="PANTHER" id="PTHR33376">
    <property type="match status" value="1"/>
</dbReference>
<dbReference type="PIRSF" id="PIRSF006470">
    <property type="entry name" value="DctB"/>
    <property type="match status" value="1"/>
</dbReference>
<reference evidence="4 5" key="2">
    <citation type="journal article" date="2018" name="Int. J. Syst. Evol. Microbiol.">
        <title>Marinobacterium aestuarii sp. nov., a benzene-degrading marine bacterium isolated from estuary sediment.</title>
        <authorList>
            <person name="Bae S.S."/>
            <person name="Jung J."/>
            <person name="Chung D."/>
            <person name="Baek K."/>
        </authorList>
    </citation>
    <scope>NUCLEOTIDE SEQUENCE [LARGE SCALE GENOMIC DNA]</scope>
    <source>
        <strain evidence="4 5">ST58-10</strain>
    </source>
</reference>
<dbReference type="GO" id="GO:0030288">
    <property type="term" value="C:outer membrane-bounded periplasmic space"/>
    <property type="evidence" value="ECO:0007669"/>
    <property type="project" value="InterPro"/>
</dbReference>
<dbReference type="InterPro" id="IPR018389">
    <property type="entry name" value="DctP_fam"/>
</dbReference>
<evidence type="ECO:0008006" key="6">
    <source>
        <dbReference type="Google" id="ProtNLM"/>
    </source>
</evidence>
<keyword evidence="5" id="KW-1185">Reference proteome</keyword>
<dbReference type="InterPro" id="IPR004682">
    <property type="entry name" value="TRAP_DctP"/>
</dbReference>
<name>A0A1A9EYN0_9GAMM</name>
<accession>A0A1A9EYN0</accession>
<sequence length="298" mass="32820">MVAANVGPADTAQGQAMKKFGERLEELTQGELTVQVFYDGQLGGLNETFEQLKGGQIDIGVGVPGVLAEYAPQIQALVVPFVFRDFEHWKRTVNGPVADKINAIVKDKADIQVLGYFGGSVRNLVTRTEVSSLDDLKGLRIRLHPSEILTTAWSSVGIQPTVMAYGEIYNGLQLGVVDGLENEPEWILRMKFYEQAKTYVLTEHEIVTRPFLFSGKTFASLSSAHQAAVLQAGKEAAEFEYELEHRLDAASRLELANEHGMKLVEVDKGNFQSFVQKALVPVIKNQGLEELVGDILSQ</sequence>
<gene>
    <name evidence="4" type="ORF">A8C75_09835</name>
</gene>
<keyword evidence="3" id="KW-0732">Signal</keyword>
<evidence type="ECO:0000256" key="2">
    <source>
        <dbReference type="ARBA" id="ARBA00022448"/>
    </source>
</evidence>
<dbReference type="STRING" id="1821621.A8C75_09835"/>
<dbReference type="Pfam" id="PF03480">
    <property type="entry name" value="DctP"/>
    <property type="match status" value="1"/>
</dbReference>
<dbReference type="EMBL" id="CP015839">
    <property type="protein sequence ID" value="ANG62751.1"/>
    <property type="molecule type" value="Genomic_DNA"/>
</dbReference>
<comment type="similarity">
    <text evidence="1">Belongs to the bacterial solute-binding protein 7 family.</text>
</comment>
<protein>
    <recommendedName>
        <fullName evidence="6">C4-dicarboxylate ABC transporter substrate-binding protein</fullName>
    </recommendedName>
</protein>
<dbReference type="NCBIfam" id="NF037995">
    <property type="entry name" value="TRAP_S1"/>
    <property type="match status" value="1"/>
</dbReference>
<dbReference type="Gene3D" id="3.40.190.170">
    <property type="entry name" value="Bacterial extracellular solute-binding protein, family 7"/>
    <property type="match status" value="1"/>
</dbReference>
<organism evidence="4 5">
    <name type="scientific">Marinobacterium aestuarii</name>
    <dbReference type="NCBI Taxonomy" id="1821621"/>
    <lineage>
        <taxon>Bacteria</taxon>
        <taxon>Pseudomonadati</taxon>
        <taxon>Pseudomonadota</taxon>
        <taxon>Gammaproteobacteria</taxon>
        <taxon>Oceanospirillales</taxon>
        <taxon>Oceanospirillaceae</taxon>
        <taxon>Marinobacterium</taxon>
    </lineage>
</organism>
<evidence type="ECO:0000313" key="4">
    <source>
        <dbReference type="EMBL" id="ANG62751.1"/>
    </source>
</evidence>